<keyword evidence="1" id="KW-0812">Transmembrane</keyword>
<dbReference type="AlphaFoldDB" id="H9CJG9"/>
<name>H9CJG9_VIBCL</name>
<protein>
    <submittedName>
        <fullName evidence="2">Uncharacterized protein</fullName>
    </submittedName>
</protein>
<reference evidence="2" key="1">
    <citation type="journal article" date="2012" name="FEBS Lett.">
        <title>Genomic analysis of ICEVchBan8: An atypical genetic element in Vibrio cholerae.</title>
        <authorList>
            <person name="Taviani E."/>
            <person name="Spagnoletti M."/>
            <person name="Ceccarelli D."/>
            <person name="Haley B.J."/>
            <person name="Hasan N.A."/>
            <person name="Chen A."/>
            <person name="Colombo M.M."/>
            <person name="Huq A."/>
            <person name="Colwell R.R."/>
        </authorList>
    </citation>
    <scope>NUCLEOTIDE SEQUENCE</scope>
    <source>
        <strain evidence="2">MZ03</strain>
    </source>
</reference>
<feature type="transmembrane region" description="Helical" evidence="1">
    <location>
        <begin position="99"/>
        <end position="117"/>
    </location>
</feature>
<feature type="transmembrane region" description="Helical" evidence="1">
    <location>
        <begin position="6"/>
        <end position="24"/>
    </location>
</feature>
<feature type="transmembrane region" description="Helical" evidence="1">
    <location>
        <begin position="148"/>
        <end position="169"/>
    </location>
</feature>
<dbReference type="EMBL" id="JQ345361">
    <property type="protein sequence ID" value="AFD29064.1"/>
    <property type="molecule type" value="Genomic_DNA"/>
</dbReference>
<feature type="transmembrane region" description="Helical" evidence="1">
    <location>
        <begin position="190"/>
        <end position="213"/>
    </location>
</feature>
<keyword evidence="1" id="KW-0472">Membrane</keyword>
<evidence type="ECO:0000313" key="2">
    <source>
        <dbReference type="EMBL" id="AFD29064.1"/>
    </source>
</evidence>
<proteinExistence type="predicted"/>
<keyword evidence="1" id="KW-1133">Transmembrane helix</keyword>
<organism evidence="2">
    <name type="scientific">Vibrio cholerae O37</name>
    <dbReference type="NCBI Taxonomy" id="185332"/>
    <lineage>
        <taxon>Bacteria</taxon>
        <taxon>Pseudomonadati</taxon>
        <taxon>Pseudomonadota</taxon>
        <taxon>Gammaproteobacteria</taxon>
        <taxon>Vibrionales</taxon>
        <taxon>Vibrionaceae</taxon>
        <taxon>Vibrio</taxon>
    </lineage>
</organism>
<feature type="transmembrane region" description="Helical" evidence="1">
    <location>
        <begin position="124"/>
        <end position="142"/>
    </location>
</feature>
<accession>H9CJG9</accession>
<sequence>MDWSIVFIYWIMSGLLAQIVLIFSKKLGGSNTKRKFLFHDNLALMSHTYTKNSIRFLPLVAGIHDLCKQPSVFDWKRALSEWVIWGSFIYFYVNSISLSYQILYLACILLFLILIIIETSYHSISWGVTFLFYFFMILNNIIDHHTKLSYVLQATLCIFLIFNTFWIFLPHYAFKQILNKTLLTSSFSHWLMFDELLILISITLILMFVHAYISEGWHRLHRVPVSPLLGVSYLVCILV</sequence>
<evidence type="ECO:0000256" key="1">
    <source>
        <dbReference type="SAM" id="Phobius"/>
    </source>
</evidence>